<feature type="compositionally biased region" description="Basic and acidic residues" evidence="1">
    <location>
        <begin position="119"/>
        <end position="140"/>
    </location>
</feature>
<dbReference type="RefSeq" id="WP_272739866.1">
    <property type="nucleotide sequence ID" value="NZ_JAQQKW010000001.1"/>
</dbReference>
<feature type="compositionally biased region" description="Low complexity" evidence="1">
    <location>
        <begin position="62"/>
        <end position="79"/>
    </location>
</feature>
<organism evidence="3 4">
    <name type="scientific">Asticcacaulis currens</name>
    <dbReference type="NCBI Taxonomy" id="2984210"/>
    <lineage>
        <taxon>Bacteria</taxon>
        <taxon>Pseudomonadati</taxon>
        <taxon>Pseudomonadota</taxon>
        <taxon>Alphaproteobacteria</taxon>
        <taxon>Caulobacterales</taxon>
        <taxon>Caulobacteraceae</taxon>
        <taxon>Asticcacaulis</taxon>
    </lineage>
</organism>
<protein>
    <submittedName>
        <fullName evidence="3">Uncharacterized protein</fullName>
    </submittedName>
</protein>
<feature type="compositionally biased region" description="Low complexity" evidence="1">
    <location>
        <begin position="368"/>
        <end position="379"/>
    </location>
</feature>
<evidence type="ECO:0000256" key="1">
    <source>
        <dbReference type="SAM" id="MobiDB-lite"/>
    </source>
</evidence>
<feature type="region of interest" description="Disordered" evidence="1">
    <location>
        <begin position="330"/>
        <end position="390"/>
    </location>
</feature>
<evidence type="ECO:0000313" key="4">
    <source>
        <dbReference type="Proteomes" id="UP001216595"/>
    </source>
</evidence>
<feature type="signal peptide" evidence="2">
    <location>
        <begin position="1"/>
        <end position="29"/>
    </location>
</feature>
<evidence type="ECO:0000313" key="3">
    <source>
        <dbReference type="EMBL" id="MDC7693103.1"/>
    </source>
</evidence>
<gene>
    <name evidence="3" type="ORF">PQU94_02280</name>
</gene>
<feature type="chain" id="PRO_5047452097" evidence="2">
    <location>
        <begin position="30"/>
        <end position="533"/>
    </location>
</feature>
<name>A0ABT5IAT8_9CAUL</name>
<reference evidence="3 4" key="1">
    <citation type="submission" date="2023-01" db="EMBL/GenBank/DDBJ databases">
        <title>Novel species of the genus Asticcacaulis isolated from rivers.</title>
        <authorList>
            <person name="Lu H."/>
        </authorList>
    </citation>
    <scope>NUCLEOTIDE SEQUENCE [LARGE SCALE GENOMIC DNA]</scope>
    <source>
        <strain evidence="3 4">DXS10W</strain>
    </source>
</reference>
<evidence type="ECO:0000256" key="2">
    <source>
        <dbReference type="SAM" id="SignalP"/>
    </source>
</evidence>
<feature type="compositionally biased region" description="Polar residues" evidence="1">
    <location>
        <begin position="201"/>
        <end position="210"/>
    </location>
</feature>
<dbReference type="Proteomes" id="UP001216595">
    <property type="component" value="Unassembled WGS sequence"/>
</dbReference>
<dbReference type="EMBL" id="JAQQKW010000001">
    <property type="protein sequence ID" value="MDC7693103.1"/>
    <property type="molecule type" value="Genomic_DNA"/>
</dbReference>
<comment type="caution">
    <text evidence="3">The sequence shown here is derived from an EMBL/GenBank/DDBJ whole genome shotgun (WGS) entry which is preliminary data.</text>
</comment>
<feature type="compositionally biased region" description="Basic and acidic residues" evidence="1">
    <location>
        <begin position="45"/>
        <end position="61"/>
    </location>
</feature>
<feature type="region of interest" description="Disordered" evidence="1">
    <location>
        <begin position="513"/>
        <end position="533"/>
    </location>
</feature>
<feature type="region of interest" description="Disordered" evidence="1">
    <location>
        <begin position="271"/>
        <end position="294"/>
    </location>
</feature>
<keyword evidence="2" id="KW-0732">Signal</keyword>
<accession>A0ABT5IAT8</accession>
<keyword evidence="4" id="KW-1185">Reference proteome</keyword>
<sequence>MIRLPMRHTLLKALLLSSALTLPLATAHAGTAAATARVNARVDEAARAEKGGPKEKAEAKTTSKSTKSAEKASGTSKASNKSTRADPTSKGKKGSAATAKPDADSDDVPVKKKSGLKSKSAEASDRKPKKGETPKGDKSKTSKAAVAASKKAETAKGSKKTGKAARDATDAEGDDEKVIATASNRGTPYVIPNKAEKYNSRKSSGLTAQSKPLAKPAARPADKPVVEATADAPKPQTAAGHAAASGGLTTDADKAVNDLFGAAIKVEGTPAPHKAAISTPTEVAKPEPAKPAPKVAEKLDLPAAPLPYQATVKPETAPAPKADLTAALTAQTSEPRSIEPLTVSPPTPDKAAEVIASTALPVSPPPATADAPTLTVPPTARQPVDTAATPRSLASVTVDAYARDYEGQKTGAEMRYDSSIRSGLLARQSRAGDLEGNWLVSSLTGDKLVSLALRGGGTQVDGAWRSLQGGVGLNRSGLIESAMQTDDRLTLDYQSGSARGRYRLDLRREPDGRWRGQMIDPEGAATPVVMQAQ</sequence>
<feature type="region of interest" description="Disordered" evidence="1">
    <location>
        <begin position="45"/>
        <end position="249"/>
    </location>
</feature>
<proteinExistence type="predicted"/>